<organism evidence="2 3">
    <name type="scientific">Salinisphaera orenii MK-B5</name>
    <dbReference type="NCBI Taxonomy" id="856730"/>
    <lineage>
        <taxon>Bacteria</taxon>
        <taxon>Pseudomonadati</taxon>
        <taxon>Pseudomonadota</taxon>
        <taxon>Gammaproteobacteria</taxon>
        <taxon>Salinisphaerales</taxon>
        <taxon>Salinisphaeraceae</taxon>
        <taxon>Salinisphaera</taxon>
    </lineage>
</organism>
<dbReference type="EMBL" id="AYKH01000007">
    <property type="protein sequence ID" value="ROO28903.1"/>
    <property type="molecule type" value="Genomic_DNA"/>
</dbReference>
<keyword evidence="1" id="KW-0808">Transferase</keyword>
<evidence type="ECO:0000256" key="1">
    <source>
        <dbReference type="ARBA" id="ARBA00022679"/>
    </source>
</evidence>
<protein>
    <recommendedName>
        <fullName evidence="4">Sulfotransferase</fullName>
    </recommendedName>
</protein>
<keyword evidence="3" id="KW-1185">Reference proteome</keyword>
<dbReference type="Pfam" id="PF13469">
    <property type="entry name" value="Sulfotransfer_3"/>
    <property type="match status" value="1"/>
</dbReference>
<name>A0A423PTI7_9GAMM</name>
<comment type="caution">
    <text evidence="2">The sequence shown here is derived from an EMBL/GenBank/DDBJ whole genome shotgun (WGS) entry which is preliminary data.</text>
</comment>
<dbReference type="PANTHER" id="PTHR12788">
    <property type="entry name" value="PROTEIN-TYROSINE SULFOTRANSFERASE 2"/>
    <property type="match status" value="1"/>
</dbReference>
<evidence type="ECO:0008006" key="4">
    <source>
        <dbReference type="Google" id="ProtNLM"/>
    </source>
</evidence>
<dbReference type="SUPFAM" id="SSF52540">
    <property type="entry name" value="P-loop containing nucleoside triphosphate hydrolases"/>
    <property type="match status" value="1"/>
</dbReference>
<dbReference type="InterPro" id="IPR027417">
    <property type="entry name" value="P-loop_NTPase"/>
</dbReference>
<dbReference type="PANTHER" id="PTHR12788:SF8">
    <property type="entry name" value="PROTEIN-TYROSINE SULFOTRANSFERASE"/>
    <property type="match status" value="1"/>
</dbReference>
<dbReference type="AlphaFoldDB" id="A0A423PTI7"/>
<sequence length="330" mass="37380">MKAKTIYHGLRRRAQATHTVPRFEGRESRHHESVPLWRLLAEASAHALKARRRLTDVETFVQFAGFPRSGHSLIGSILDAHPQARVSHELDAMGLLLQGVPLAAIFSLIDRRALEFTRHGRCWNGFSYLVPGGAHTRVDPLRVLGDKKGDQAVRRVAQDPGLLERLNRRPRPAKKWILVLRNPFDNIATMSLRKGRAYDELRTSVAAEDFDAALRAYQADGRIADVALDSQIEDYAALCRTVADIKHRTAPAHWFELSHEALTADPEATIRSMLAFLDLPVDEAYVRACSGLVQRTPNRSRDRLDWPQDRQARVAALTREFSFLNRYDET</sequence>
<reference evidence="2 3" key="1">
    <citation type="submission" date="2013-10" db="EMBL/GenBank/DDBJ databases">
        <title>Salinisphaera orenii MK-B5 Genome Sequencing.</title>
        <authorList>
            <person name="Lai Q."/>
            <person name="Li C."/>
            <person name="Shao Z."/>
        </authorList>
    </citation>
    <scope>NUCLEOTIDE SEQUENCE [LARGE SCALE GENOMIC DNA]</scope>
    <source>
        <strain evidence="2 3">MK-B5</strain>
    </source>
</reference>
<dbReference type="InterPro" id="IPR026634">
    <property type="entry name" value="TPST-like"/>
</dbReference>
<evidence type="ECO:0000313" key="2">
    <source>
        <dbReference type="EMBL" id="ROO28903.1"/>
    </source>
</evidence>
<dbReference type="Gene3D" id="3.40.50.300">
    <property type="entry name" value="P-loop containing nucleotide triphosphate hydrolases"/>
    <property type="match status" value="1"/>
</dbReference>
<dbReference type="GO" id="GO:0008476">
    <property type="term" value="F:protein-tyrosine sulfotransferase activity"/>
    <property type="evidence" value="ECO:0007669"/>
    <property type="project" value="InterPro"/>
</dbReference>
<dbReference type="RefSeq" id="WP_185015558.1">
    <property type="nucleotide sequence ID" value="NZ_AYKH01000007.1"/>
</dbReference>
<dbReference type="Proteomes" id="UP000283993">
    <property type="component" value="Unassembled WGS sequence"/>
</dbReference>
<evidence type="ECO:0000313" key="3">
    <source>
        <dbReference type="Proteomes" id="UP000283993"/>
    </source>
</evidence>
<accession>A0A423PTI7</accession>
<proteinExistence type="predicted"/>
<gene>
    <name evidence="2" type="ORF">SAOR_04895</name>
</gene>